<feature type="compositionally biased region" description="Polar residues" evidence="6">
    <location>
        <begin position="568"/>
        <end position="595"/>
    </location>
</feature>
<evidence type="ECO:0000259" key="8">
    <source>
        <dbReference type="Pfam" id="PF18584"/>
    </source>
</evidence>
<evidence type="ECO:0000313" key="9">
    <source>
        <dbReference type="EMBL" id="KAA0706855.1"/>
    </source>
</evidence>
<keyword evidence="4" id="KW-0158">Chromosome</keyword>
<feature type="region of interest" description="Disordered" evidence="6">
    <location>
        <begin position="412"/>
        <end position="446"/>
    </location>
</feature>
<protein>
    <submittedName>
        <fullName evidence="9">Synaptonemal complex protein 2</fullName>
    </submittedName>
</protein>
<evidence type="ECO:0000256" key="2">
    <source>
        <dbReference type="ARBA" id="ARBA00004286"/>
    </source>
</evidence>
<dbReference type="Pfam" id="PF18584">
    <property type="entry name" value="SYCP2_SLD"/>
    <property type="match status" value="1"/>
</dbReference>
<dbReference type="GO" id="GO:0007143">
    <property type="term" value="P:female meiotic nuclear division"/>
    <property type="evidence" value="ECO:0007669"/>
    <property type="project" value="TreeGrafter"/>
</dbReference>
<comment type="caution">
    <text evidence="9">The sequence shown here is derived from an EMBL/GenBank/DDBJ whole genome shotgun (WGS) entry which is preliminary data.</text>
</comment>
<keyword evidence="10" id="KW-1185">Reference proteome</keyword>
<dbReference type="Proteomes" id="UP000324632">
    <property type="component" value="Chromosome 20"/>
</dbReference>
<sequence length="630" mass="70511">MAPLKDRQVEKLLDEALKHNNFQALENFLQDESKQDSSFQCSRHFITKLDKLVFRELEIGHVFNVCLVLTILHKWSETLVFPGGGGTFEVTESLLSLIGKVASDPKINVMIQKEAARKLNLILAKIPIELKKKILSWEASTMMSDMASRVLQGGDYDLQVSLMEALCRMTSPAQRNELAERWFTMTFVSSAFKKIKESEFETLLMPVDENLEAFWIDFNLGSQSISFYFSVSEKDAQDGQWDTLCISEIEVHSYTVEEENGRKVLNLSLTDPVSIGSLEGSRVTIKFSSSLNILEATEKVYGLAKNRKSVKKTPSVVKTPVQVSLCSQESSQIVTPMKVSESCMYITGSVGHKQGSCSSSCVLPAVSLAKLKPALQMMSSSERKREFQLRDLMLSRTSSSISSINIQCETKQRQTHSIQARSAPAVQNVDKQKSNKGKTKAEKHHKQITVDKVLEMKQVDQQQEREIMDGDSLPPPQRLSPAQRAFRSLTQKQLHTQLTQRLEEVLRDQVGPYGHTATDRKASSLDPCATGQGKVNAKTPIRSTPARSAQQSRRVQDKALYSDKENAVTKNTKKNLFSDTDTDNMTEVSWLNSANRKPKPKVADYSRQPVKPTVPQANSSCTQHRSLSPG</sequence>
<dbReference type="PANTHER" id="PTHR15607">
    <property type="entry name" value="SYNAPTONEMAL COMPLEX PROTEIN-RELATED"/>
    <property type="match status" value="1"/>
</dbReference>
<proteinExistence type="inferred from homology"/>
<evidence type="ECO:0000256" key="3">
    <source>
        <dbReference type="ARBA" id="ARBA00007960"/>
    </source>
</evidence>
<dbReference type="GO" id="GO:0007140">
    <property type="term" value="P:male meiotic nuclear division"/>
    <property type="evidence" value="ECO:0007669"/>
    <property type="project" value="TreeGrafter"/>
</dbReference>
<feature type="domain" description="Synaptonemal complex protein 2 armadillo-repeat-like" evidence="7">
    <location>
        <begin position="8"/>
        <end position="75"/>
    </location>
</feature>
<feature type="compositionally biased region" description="Basic and acidic residues" evidence="6">
    <location>
        <begin position="554"/>
        <end position="567"/>
    </location>
</feature>
<evidence type="ECO:0000256" key="4">
    <source>
        <dbReference type="ARBA" id="ARBA00022454"/>
    </source>
</evidence>
<dbReference type="GO" id="GO:0000779">
    <property type="term" value="C:condensed chromosome, centromeric region"/>
    <property type="evidence" value="ECO:0007669"/>
    <property type="project" value="TreeGrafter"/>
</dbReference>
<evidence type="ECO:0000259" key="7">
    <source>
        <dbReference type="Pfam" id="PF18581"/>
    </source>
</evidence>
<dbReference type="AlphaFoldDB" id="A0A5A9NCB8"/>
<feature type="compositionally biased region" description="Polar residues" evidence="6">
    <location>
        <begin position="615"/>
        <end position="630"/>
    </location>
</feature>
<reference evidence="9 10" key="1">
    <citation type="journal article" date="2019" name="Mol. Ecol. Resour.">
        <title>Chromosome-level genome assembly of Triplophysa tibetana, a fish adapted to the harsh high-altitude environment of the Tibetan Plateau.</title>
        <authorList>
            <person name="Yang X."/>
            <person name="Liu H."/>
            <person name="Ma Z."/>
            <person name="Zou Y."/>
            <person name="Zou M."/>
            <person name="Mao Y."/>
            <person name="Li X."/>
            <person name="Wang H."/>
            <person name="Chen T."/>
            <person name="Wang W."/>
            <person name="Yang R."/>
        </authorList>
    </citation>
    <scope>NUCLEOTIDE SEQUENCE [LARGE SCALE GENOMIC DNA]</scope>
    <source>
        <strain evidence="9">TTIB1903HZAU</strain>
        <tissue evidence="9">Muscle</tissue>
    </source>
</reference>
<feature type="compositionally biased region" description="Polar residues" evidence="6">
    <location>
        <begin position="541"/>
        <end position="553"/>
    </location>
</feature>
<organism evidence="9 10">
    <name type="scientific">Triplophysa tibetana</name>
    <dbReference type="NCBI Taxonomy" id="1572043"/>
    <lineage>
        <taxon>Eukaryota</taxon>
        <taxon>Metazoa</taxon>
        <taxon>Chordata</taxon>
        <taxon>Craniata</taxon>
        <taxon>Vertebrata</taxon>
        <taxon>Euteleostomi</taxon>
        <taxon>Actinopterygii</taxon>
        <taxon>Neopterygii</taxon>
        <taxon>Teleostei</taxon>
        <taxon>Ostariophysi</taxon>
        <taxon>Cypriniformes</taxon>
        <taxon>Nemacheilidae</taxon>
        <taxon>Triplophysa</taxon>
    </lineage>
</organism>
<dbReference type="EMBL" id="SOYY01000020">
    <property type="protein sequence ID" value="KAA0706855.1"/>
    <property type="molecule type" value="Genomic_DNA"/>
</dbReference>
<comment type="subcellular location">
    <subcellularLocation>
        <location evidence="2">Chromosome</location>
    </subcellularLocation>
    <subcellularLocation>
        <location evidence="1">Nucleus</location>
    </subcellularLocation>
</comment>
<evidence type="ECO:0000256" key="5">
    <source>
        <dbReference type="ARBA" id="ARBA00023242"/>
    </source>
</evidence>
<dbReference type="InterPro" id="IPR041322">
    <property type="entry name" value="SYCP2_ARLD"/>
</dbReference>
<feature type="compositionally biased region" description="Basic residues" evidence="6">
    <location>
        <begin position="434"/>
        <end position="446"/>
    </location>
</feature>
<feature type="domain" description="Synaptonemal complex protein 2 Spt16M-like" evidence="8">
    <location>
        <begin position="201"/>
        <end position="302"/>
    </location>
</feature>
<accession>A0A5A9NCB8</accession>
<evidence type="ECO:0000256" key="6">
    <source>
        <dbReference type="SAM" id="MobiDB-lite"/>
    </source>
</evidence>
<name>A0A5A9NCB8_9TELE</name>
<dbReference type="GO" id="GO:0000800">
    <property type="term" value="C:lateral element"/>
    <property type="evidence" value="ECO:0007669"/>
    <property type="project" value="TreeGrafter"/>
</dbReference>
<gene>
    <name evidence="9" type="ORF">E1301_Tti002175</name>
</gene>
<evidence type="ECO:0000313" key="10">
    <source>
        <dbReference type="Proteomes" id="UP000324632"/>
    </source>
</evidence>
<dbReference type="InterPro" id="IPR040560">
    <property type="entry name" value="SYCP2_SLD"/>
</dbReference>
<dbReference type="PANTHER" id="PTHR15607:SF12">
    <property type="entry name" value="SYNAPTONEMAL COMPLEX PROTEIN 2"/>
    <property type="match status" value="1"/>
</dbReference>
<keyword evidence="5" id="KW-0539">Nucleus</keyword>
<feature type="region of interest" description="Disordered" evidence="6">
    <location>
        <begin position="515"/>
        <end position="630"/>
    </location>
</feature>
<dbReference type="Pfam" id="PF18581">
    <property type="entry name" value="SYCP2_ARLD"/>
    <property type="match status" value="1"/>
</dbReference>
<evidence type="ECO:0000256" key="1">
    <source>
        <dbReference type="ARBA" id="ARBA00004123"/>
    </source>
</evidence>
<comment type="similarity">
    <text evidence="3">Belongs to the SYCP2 family.</text>
</comment>
<dbReference type="InterPro" id="IPR024835">
    <property type="entry name" value="SYCP2-like"/>
</dbReference>